<dbReference type="InterPro" id="IPR017972">
    <property type="entry name" value="Cyt_P450_CS"/>
</dbReference>
<dbReference type="AlphaFoldDB" id="A0A8X8YX87"/>
<evidence type="ECO:0000256" key="11">
    <source>
        <dbReference type="ARBA" id="ARBA00023136"/>
    </source>
</evidence>
<dbReference type="Proteomes" id="UP000298416">
    <property type="component" value="Unassembled WGS sequence"/>
</dbReference>
<keyword evidence="8 12" id="KW-0560">Oxidoreductase</keyword>
<comment type="subcellular location">
    <subcellularLocation>
        <location evidence="2">Membrane</location>
        <topology evidence="2">Single-pass membrane protein</topology>
    </subcellularLocation>
</comment>
<keyword evidence="11" id="KW-0472">Membrane</keyword>
<evidence type="ECO:0000256" key="3">
    <source>
        <dbReference type="ARBA" id="ARBA00010617"/>
    </source>
</evidence>
<dbReference type="PANTHER" id="PTHR47950:SF4">
    <property type="entry name" value="GERANIOL 8-HYDROXYLASE-LIKE"/>
    <property type="match status" value="1"/>
</dbReference>
<evidence type="ECO:0000256" key="1">
    <source>
        <dbReference type="ARBA" id="ARBA00001971"/>
    </source>
</evidence>
<comment type="cofactor">
    <cofactor evidence="1">
        <name>heme</name>
        <dbReference type="ChEBI" id="CHEBI:30413"/>
    </cofactor>
</comment>
<organism evidence="13">
    <name type="scientific">Salvia splendens</name>
    <name type="common">Scarlet sage</name>
    <dbReference type="NCBI Taxonomy" id="180675"/>
    <lineage>
        <taxon>Eukaryota</taxon>
        <taxon>Viridiplantae</taxon>
        <taxon>Streptophyta</taxon>
        <taxon>Embryophyta</taxon>
        <taxon>Tracheophyta</taxon>
        <taxon>Spermatophyta</taxon>
        <taxon>Magnoliopsida</taxon>
        <taxon>eudicotyledons</taxon>
        <taxon>Gunneridae</taxon>
        <taxon>Pentapetalae</taxon>
        <taxon>asterids</taxon>
        <taxon>lamiids</taxon>
        <taxon>Lamiales</taxon>
        <taxon>Lamiaceae</taxon>
        <taxon>Nepetoideae</taxon>
        <taxon>Mentheae</taxon>
        <taxon>Salviinae</taxon>
        <taxon>Salvia</taxon>
        <taxon>Salvia subgen. Calosphace</taxon>
        <taxon>core Calosphace</taxon>
    </lineage>
</organism>
<keyword evidence="7" id="KW-1133">Transmembrane helix</keyword>
<gene>
    <name evidence="13" type="ORF">SASPL_103057</name>
</gene>
<evidence type="ECO:0000256" key="9">
    <source>
        <dbReference type="ARBA" id="ARBA00023004"/>
    </source>
</evidence>
<evidence type="ECO:0000313" key="14">
    <source>
        <dbReference type="Proteomes" id="UP000298416"/>
    </source>
</evidence>
<dbReference type="GO" id="GO:0016020">
    <property type="term" value="C:membrane"/>
    <property type="evidence" value="ECO:0007669"/>
    <property type="project" value="UniProtKB-SubCell"/>
</dbReference>
<evidence type="ECO:0000256" key="10">
    <source>
        <dbReference type="ARBA" id="ARBA00023033"/>
    </source>
</evidence>
<proteinExistence type="inferred from homology"/>
<keyword evidence="6 12" id="KW-0479">Metal-binding</keyword>
<keyword evidence="14" id="KW-1185">Reference proteome</keyword>
<evidence type="ECO:0000256" key="5">
    <source>
        <dbReference type="ARBA" id="ARBA00022692"/>
    </source>
</evidence>
<keyword evidence="10 12" id="KW-0503">Monooxygenase</keyword>
<accession>A0A8X8YX87</accession>
<keyword evidence="5" id="KW-0812">Transmembrane</keyword>
<keyword evidence="9 12" id="KW-0408">Iron</keyword>
<protein>
    <recommendedName>
        <fullName evidence="15">Cytochrome P450</fullName>
    </recommendedName>
</protein>
<dbReference type="EMBL" id="PNBA02000001">
    <property type="protein sequence ID" value="KAG6438121.1"/>
    <property type="molecule type" value="Genomic_DNA"/>
</dbReference>
<reference evidence="13" key="1">
    <citation type="submission" date="2018-01" db="EMBL/GenBank/DDBJ databases">
        <authorList>
            <person name="Mao J.F."/>
        </authorList>
    </citation>
    <scope>NUCLEOTIDE SEQUENCE</scope>
    <source>
        <strain evidence="13">Huo1</strain>
        <tissue evidence="13">Leaf</tissue>
    </source>
</reference>
<evidence type="ECO:0000256" key="6">
    <source>
        <dbReference type="ARBA" id="ARBA00022723"/>
    </source>
</evidence>
<evidence type="ECO:0000256" key="8">
    <source>
        <dbReference type="ARBA" id="ARBA00023002"/>
    </source>
</evidence>
<dbReference type="PANTHER" id="PTHR47950">
    <property type="entry name" value="CYTOCHROME P450, FAMILY 76, SUBFAMILY C, POLYPEPTIDE 5-RELATED"/>
    <property type="match status" value="1"/>
</dbReference>
<dbReference type="GO" id="GO:0016712">
    <property type="term" value="F:oxidoreductase activity, acting on paired donors, with incorporation or reduction of molecular oxygen, reduced flavin or flavoprotein as one donor, and incorporation of one atom of oxygen"/>
    <property type="evidence" value="ECO:0007669"/>
    <property type="project" value="UniProtKB-ARBA"/>
</dbReference>
<name>A0A8X8YX87_SALSN</name>
<dbReference type="GO" id="GO:0016114">
    <property type="term" value="P:terpenoid biosynthetic process"/>
    <property type="evidence" value="ECO:0007669"/>
    <property type="project" value="UniProtKB-ARBA"/>
</dbReference>
<dbReference type="InterPro" id="IPR001128">
    <property type="entry name" value="Cyt_P450"/>
</dbReference>
<evidence type="ECO:0000256" key="4">
    <source>
        <dbReference type="ARBA" id="ARBA00022617"/>
    </source>
</evidence>
<dbReference type="CDD" id="cd11073">
    <property type="entry name" value="CYP76-like"/>
    <property type="match status" value="1"/>
</dbReference>
<reference evidence="13" key="2">
    <citation type="submission" date="2020-08" db="EMBL/GenBank/DDBJ databases">
        <title>Plant Genome Project.</title>
        <authorList>
            <person name="Zhang R.-G."/>
        </authorList>
    </citation>
    <scope>NUCLEOTIDE SEQUENCE</scope>
    <source>
        <strain evidence="13">Huo1</strain>
        <tissue evidence="13">Leaf</tissue>
    </source>
</reference>
<dbReference type="OrthoDB" id="2789670at2759"/>
<sequence>MEFTYFLPLISLCITFSCFNLLRRRRRSPTPGPYPFPIIGNIHQLGPKPHQSLTSLSKIHGPLMHLKLGTIHAVIISSPELAREILQRHDQSFPGRMATAATKALRHHLFSVACLPAGSQWRLLRRLCREEMFSPPRLDAGRKLRRRNLQKLLGYVEKCCDDRKSVDVNEAAFVTSLNLISNTLFSVDFADYGEGSSQELKGIVHGLMRVLGSFNVADYFPIVGVFDPQGIERDAGRYMGRLMAVFDGIIDRRKESPEKKDDLLEALLSREKESELSRDDIKHLLLDLFVAGTETTSGTVEWIMTELMRNPCILSKANSELQSILGQNKALLEESDISKLPYLQAVVKETFRLHPPGAFISRQKDGDEAEIGGHVVPGNAVVLVNIWGIGRDSRIWGNPDEFEPERFLNENIVMDVKGQDFELIPFGAGRRICPGQALAHRMVHVMVGALVHNFDWKVENDGMKLNGEEVDVSEKFGLSLQKALPLKAMPIKLYDREGY</sequence>
<evidence type="ECO:0000256" key="2">
    <source>
        <dbReference type="ARBA" id="ARBA00004167"/>
    </source>
</evidence>
<comment type="caution">
    <text evidence="13">The sequence shown here is derived from an EMBL/GenBank/DDBJ whole genome shotgun (WGS) entry which is preliminary data.</text>
</comment>
<dbReference type="GO" id="GO:0020037">
    <property type="term" value="F:heme binding"/>
    <property type="evidence" value="ECO:0007669"/>
    <property type="project" value="InterPro"/>
</dbReference>
<evidence type="ECO:0000313" key="13">
    <source>
        <dbReference type="EMBL" id="KAG6438121.1"/>
    </source>
</evidence>
<keyword evidence="4 12" id="KW-0349">Heme</keyword>
<dbReference type="FunFam" id="1.10.630.10:FF:000007">
    <property type="entry name" value="Cytochrome P450 76C4"/>
    <property type="match status" value="1"/>
</dbReference>
<evidence type="ECO:0000256" key="12">
    <source>
        <dbReference type="RuleBase" id="RU000461"/>
    </source>
</evidence>
<evidence type="ECO:0008006" key="15">
    <source>
        <dbReference type="Google" id="ProtNLM"/>
    </source>
</evidence>
<dbReference type="Pfam" id="PF00067">
    <property type="entry name" value="p450"/>
    <property type="match status" value="1"/>
</dbReference>
<comment type="similarity">
    <text evidence="3 12">Belongs to the cytochrome P450 family.</text>
</comment>
<dbReference type="PROSITE" id="PS00086">
    <property type="entry name" value="CYTOCHROME_P450"/>
    <property type="match status" value="1"/>
</dbReference>
<dbReference type="GO" id="GO:0005506">
    <property type="term" value="F:iron ion binding"/>
    <property type="evidence" value="ECO:0007669"/>
    <property type="project" value="InterPro"/>
</dbReference>
<evidence type="ECO:0000256" key="7">
    <source>
        <dbReference type="ARBA" id="ARBA00022989"/>
    </source>
</evidence>